<reference evidence="1 2" key="1">
    <citation type="submission" date="2019-12" db="EMBL/GenBank/DDBJ databases">
        <title>Draft genome sequence of the ascomycete Xylaria multiplex DSM 110363.</title>
        <authorList>
            <person name="Buettner E."/>
            <person name="Kellner H."/>
        </authorList>
    </citation>
    <scope>NUCLEOTIDE SEQUENCE [LARGE SCALE GENOMIC DNA]</scope>
    <source>
        <strain evidence="1 2">DSM 110363</strain>
    </source>
</reference>
<dbReference type="SUPFAM" id="SSF53254">
    <property type="entry name" value="Phosphoglycerate mutase-like"/>
    <property type="match status" value="1"/>
</dbReference>
<evidence type="ECO:0000313" key="1">
    <source>
        <dbReference type="EMBL" id="KAF2966436.1"/>
    </source>
</evidence>
<dbReference type="PANTHER" id="PTHR48100:SF54">
    <property type="entry name" value="PHOSPHATASE SPAC5H10.03-RELATED"/>
    <property type="match status" value="1"/>
</dbReference>
<organism evidence="1 2">
    <name type="scientific">Xylaria multiplex</name>
    <dbReference type="NCBI Taxonomy" id="323545"/>
    <lineage>
        <taxon>Eukaryota</taxon>
        <taxon>Fungi</taxon>
        <taxon>Dikarya</taxon>
        <taxon>Ascomycota</taxon>
        <taxon>Pezizomycotina</taxon>
        <taxon>Sordariomycetes</taxon>
        <taxon>Xylariomycetidae</taxon>
        <taxon>Xylariales</taxon>
        <taxon>Xylariaceae</taxon>
        <taxon>Xylaria</taxon>
    </lineage>
</organism>
<dbReference type="SMART" id="SM00855">
    <property type="entry name" value="PGAM"/>
    <property type="match status" value="1"/>
</dbReference>
<proteinExistence type="predicted"/>
<accession>A0A7C8N250</accession>
<dbReference type="InterPro" id="IPR029033">
    <property type="entry name" value="His_PPase_superfam"/>
</dbReference>
<dbReference type="AlphaFoldDB" id="A0A7C8N250"/>
<dbReference type="InterPro" id="IPR050275">
    <property type="entry name" value="PGM_Phosphatase"/>
</dbReference>
<dbReference type="Gene3D" id="3.40.50.1240">
    <property type="entry name" value="Phosphoglycerate mutase-like"/>
    <property type="match status" value="1"/>
</dbReference>
<name>A0A7C8N250_9PEZI</name>
<dbReference type="GO" id="GO:0005737">
    <property type="term" value="C:cytoplasm"/>
    <property type="evidence" value="ECO:0007669"/>
    <property type="project" value="TreeGrafter"/>
</dbReference>
<dbReference type="EMBL" id="WUBL01000089">
    <property type="protein sequence ID" value="KAF2966436.1"/>
    <property type="molecule type" value="Genomic_DNA"/>
</dbReference>
<dbReference type="OrthoDB" id="496981at2759"/>
<dbReference type="Proteomes" id="UP000481858">
    <property type="component" value="Unassembled WGS sequence"/>
</dbReference>
<dbReference type="InterPro" id="IPR013078">
    <property type="entry name" value="His_Pase_superF_clade-1"/>
</dbReference>
<gene>
    <name evidence="1" type="ORF">GQX73_g7147</name>
</gene>
<dbReference type="CDD" id="cd07067">
    <property type="entry name" value="HP_PGM_like"/>
    <property type="match status" value="1"/>
</dbReference>
<dbReference type="InParanoid" id="A0A7C8N250"/>
<sequence>MAPVIHLVRHAQGYHNLNHENQWIRDPDLTELGEEQCKELCKNFPYHDKITHLFASPIRRTIFTCQFSFAPAVKGGKKIVALQDTQEVSLYPCDVGSDVEPLKKEFGDLVDFTLLTDDWNKKTPDSKYYPDSQKLEARARDARLWLRDFLKDVSDDAHIILVTHGGILHFITEDWSGVNPGRGTGWVNTEYRSYEFADKTGQDPNASLAELPESLNRRRGSEIPLTDAEKREMRSAYESVLSGELKICLDRIAEQQLMASSSADGV</sequence>
<evidence type="ECO:0000313" key="2">
    <source>
        <dbReference type="Proteomes" id="UP000481858"/>
    </source>
</evidence>
<dbReference type="Pfam" id="PF00300">
    <property type="entry name" value="His_Phos_1"/>
    <property type="match status" value="1"/>
</dbReference>
<keyword evidence="2" id="KW-1185">Reference proteome</keyword>
<protein>
    <submittedName>
        <fullName evidence="1">Uncharacterized protein</fullName>
    </submittedName>
</protein>
<dbReference type="PANTHER" id="PTHR48100">
    <property type="entry name" value="BROAD-SPECIFICITY PHOSPHATASE YOR283W-RELATED"/>
    <property type="match status" value="1"/>
</dbReference>
<comment type="caution">
    <text evidence="1">The sequence shown here is derived from an EMBL/GenBank/DDBJ whole genome shotgun (WGS) entry which is preliminary data.</text>
</comment>
<dbReference type="GO" id="GO:0016791">
    <property type="term" value="F:phosphatase activity"/>
    <property type="evidence" value="ECO:0007669"/>
    <property type="project" value="TreeGrafter"/>
</dbReference>